<dbReference type="Pfam" id="PF01288">
    <property type="entry name" value="HPPK"/>
    <property type="match status" value="1"/>
</dbReference>
<keyword evidence="5" id="KW-0547">Nucleotide-binding</keyword>
<protein>
    <recommendedName>
        <fullName evidence="3">2-amino-4-hydroxy-6-hydroxymethyldihydropteridine diphosphokinase</fullName>
        <ecNumber evidence="3">2.7.6.3</ecNumber>
    </recommendedName>
</protein>
<reference evidence="10 11" key="1">
    <citation type="submission" date="2016-10" db="EMBL/GenBank/DDBJ databases">
        <authorList>
            <person name="de Groot N.N."/>
        </authorList>
    </citation>
    <scope>NUCLEOTIDE SEQUENCE [LARGE SCALE GENOMIC DNA]</scope>
    <source>
        <strain evidence="11">P4-7,KCTC 19426,CECT 7604</strain>
    </source>
</reference>
<comment type="catalytic activity">
    <reaction evidence="1">
        <text>6-hydroxymethyl-7,8-dihydropterin + ATP = (7,8-dihydropterin-6-yl)methyl diphosphate + AMP + H(+)</text>
        <dbReference type="Rhea" id="RHEA:11412"/>
        <dbReference type="ChEBI" id="CHEBI:15378"/>
        <dbReference type="ChEBI" id="CHEBI:30616"/>
        <dbReference type="ChEBI" id="CHEBI:44841"/>
        <dbReference type="ChEBI" id="CHEBI:72950"/>
        <dbReference type="ChEBI" id="CHEBI:456215"/>
        <dbReference type="EC" id="2.7.6.3"/>
    </reaction>
</comment>
<dbReference type="NCBIfam" id="TIGR01498">
    <property type="entry name" value="folK"/>
    <property type="match status" value="1"/>
</dbReference>
<proteinExistence type="predicted"/>
<keyword evidence="7" id="KW-0067">ATP-binding</keyword>
<evidence type="ECO:0000256" key="8">
    <source>
        <dbReference type="ARBA" id="ARBA00022909"/>
    </source>
</evidence>
<dbReference type="RefSeq" id="WP_231988068.1">
    <property type="nucleotide sequence ID" value="NZ_LT629710.1"/>
</dbReference>
<evidence type="ECO:0000256" key="3">
    <source>
        <dbReference type="ARBA" id="ARBA00013253"/>
    </source>
</evidence>
<dbReference type="AlphaFoldDB" id="A0A1H0NP45"/>
<dbReference type="InterPro" id="IPR000550">
    <property type="entry name" value="Hppk"/>
</dbReference>
<dbReference type="GO" id="GO:0003848">
    <property type="term" value="F:2-amino-4-hydroxy-6-hydroxymethyldihydropteridine diphosphokinase activity"/>
    <property type="evidence" value="ECO:0007669"/>
    <property type="project" value="UniProtKB-EC"/>
</dbReference>
<dbReference type="Gene3D" id="3.30.70.560">
    <property type="entry name" value="7,8-Dihydro-6-hydroxymethylpterin-pyrophosphokinase HPPK"/>
    <property type="match status" value="1"/>
</dbReference>
<dbReference type="GO" id="GO:0046656">
    <property type="term" value="P:folic acid biosynthetic process"/>
    <property type="evidence" value="ECO:0007669"/>
    <property type="project" value="UniProtKB-KW"/>
</dbReference>
<keyword evidence="11" id="KW-1185">Reference proteome</keyword>
<dbReference type="EC" id="2.7.6.3" evidence="3"/>
<evidence type="ECO:0000256" key="6">
    <source>
        <dbReference type="ARBA" id="ARBA00022777"/>
    </source>
</evidence>
<dbReference type="EMBL" id="LT629710">
    <property type="protein sequence ID" value="SDO94411.1"/>
    <property type="molecule type" value="Genomic_DNA"/>
</dbReference>
<keyword evidence="4" id="KW-0808">Transferase</keyword>
<evidence type="ECO:0000256" key="4">
    <source>
        <dbReference type="ARBA" id="ARBA00022679"/>
    </source>
</evidence>
<dbReference type="PANTHER" id="PTHR43071:SF1">
    <property type="entry name" value="2-AMINO-4-HYDROXY-6-HYDROXYMETHYLDIHYDROPTERIDINE PYROPHOSPHOKINASE"/>
    <property type="match status" value="1"/>
</dbReference>
<evidence type="ECO:0000256" key="5">
    <source>
        <dbReference type="ARBA" id="ARBA00022741"/>
    </source>
</evidence>
<dbReference type="UniPathway" id="UPA00077">
    <property type="reaction ID" value="UER00155"/>
</dbReference>
<comment type="pathway">
    <text evidence="2">Cofactor biosynthesis; tetrahydrofolate biosynthesis; 2-amino-4-hydroxy-6-hydroxymethyl-7,8-dihydropteridine diphosphate from 7,8-dihydroneopterin triphosphate: step 4/4.</text>
</comment>
<dbReference type="GO" id="GO:0016301">
    <property type="term" value="F:kinase activity"/>
    <property type="evidence" value="ECO:0007669"/>
    <property type="project" value="UniProtKB-KW"/>
</dbReference>
<evidence type="ECO:0000256" key="2">
    <source>
        <dbReference type="ARBA" id="ARBA00005051"/>
    </source>
</evidence>
<dbReference type="STRING" id="1090615.SAMN04515671_2430"/>
<evidence type="ECO:0000256" key="7">
    <source>
        <dbReference type="ARBA" id="ARBA00022840"/>
    </source>
</evidence>
<dbReference type="PANTHER" id="PTHR43071">
    <property type="entry name" value="2-AMINO-4-HYDROXY-6-HYDROXYMETHYLDIHYDROPTERIDINE PYROPHOSPHOKINASE"/>
    <property type="match status" value="1"/>
</dbReference>
<evidence type="ECO:0000313" key="10">
    <source>
        <dbReference type="EMBL" id="SDO94411.1"/>
    </source>
</evidence>
<dbReference type="GO" id="GO:0005524">
    <property type="term" value="F:ATP binding"/>
    <property type="evidence" value="ECO:0007669"/>
    <property type="project" value="UniProtKB-KW"/>
</dbReference>
<feature type="domain" description="7,8-dihydro-6-hydroxymethylpterin-pyrophosphokinase" evidence="9">
    <location>
        <begin position="12"/>
        <end position="138"/>
    </location>
</feature>
<dbReference type="GO" id="GO:0046654">
    <property type="term" value="P:tetrahydrofolate biosynthetic process"/>
    <property type="evidence" value="ECO:0007669"/>
    <property type="project" value="UniProtKB-UniPathway"/>
</dbReference>
<organism evidence="10 11">
    <name type="scientific">Nakamurella panacisegetis</name>
    <dbReference type="NCBI Taxonomy" id="1090615"/>
    <lineage>
        <taxon>Bacteria</taxon>
        <taxon>Bacillati</taxon>
        <taxon>Actinomycetota</taxon>
        <taxon>Actinomycetes</taxon>
        <taxon>Nakamurellales</taxon>
        <taxon>Nakamurellaceae</taxon>
        <taxon>Nakamurella</taxon>
    </lineage>
</organism>
<evidence type="ECO:0000259" key="9">
    <source>
        <dbReference type="Pfam" id="PF01288"/>
    </source>
</evidence>
<evidence type="ECO:0000256" key="1">
    <source>
        <dbReference type="ARBA" id="ARBA00000198"/>
    </source>
</evidence>
<name>A0A1H0NP45_9ACTN</name>
<dbReference type="InterPro" id="IPR035907">
    <property type="entry name" value="Hppk_sf"/>
</dbReference>
<keyword evidence="8" id="KW-0289">Folate biosynthesis</keyword>
<dbReference type="SUPFAM" id="SSF55083">
    <property type="entry name" value="6-hydroxymethyl-7,8-dihydropterin pyrophosphokinase, HPPK"/>
    <property type="match status" value="1"/>
</dbReference>
<keyword evidence="6 10" id="KW-0418">Kinase</keyword>
<gene>
    <name evidence="10" type="ORF">SAMN04515671_2430</name>
</gene>
<accession>A0A1H0NP45</accession>
<evidence type="ECO:0000313" key="11">
    <source>
        <dbReference type="Proteomes" id="UP000198741"/>
    </source>
</evidence>
<dbReference type="CDD" id="cd00483">
    <property type="entry name" value="HPPK"/>
    <property type="match status" value="1"/>
</dbReference>
<dbReference type="Proteomes" id="UP000198741">
    <property type="component" value="Chromosome I"/>
</dbReference>
<sequence>MSTADAPVTRAVLSLGSNLGDRRAHLAAALATLTARVTVDAVSSVYRTPPWGPVPQGDYYNLTVAARAELDPYGWLALCRELERNAGRVRDIRWGPRTLDADVVMVDEVVSVDPDLTLPHPRAHERAFVLLPWMEIEPFAQIPGHGPIGDLLADLATAEITVVGRVS</sequence>